<dbReference type="Gene3D" id="2.60.40.1180">
    <property type="entry name" value="Golgi alpha-mannosidase II"/>
    <property type="match status" value="1"/>
</dbReference>
<comment type="similarity">
    <text evidence="2">Belongs to the glycosyl hydrolase 27 family.</text>
</comment>
<dbReference type="InterPro" id="IPR041233">
    <property type="entry name" value="Melibiase_C"/>
</dbReference>
<gene>
    <name evidence="9" type="ORF">PGTG_08747</name>
</gene>
<evidence type="ECO:0000256" key="2">
    <source>
        <dbReference type="ARBA" id="ARBA00009743"/>
    </source>
</evidence>
<dbReference type="InterPro" id="IPR013780">
    <property type="entry name" value="Glyco_hydro_b"/>
</dbReference>
<dbReference type="PANTHER" id="PTHR11452:SF75">
    <property type="entry name" value="ALPHA-GALACTOSIDASE MEL1"/>
    <property type="match status" value="1"/>
</dbReference>
<dbReference type="InterPro" id="IPR013785">
    <property type="entry name" value="Aldolase_TIM"/>
</dbReference>
<feature type="domain" description="Alpha galactosidase C-terminal" evidence="8">
    <location>
        <begin position="484"/>
        <end position="576"/>
    </location>
</feature>
<evidence type="ECO:0000256" key="6">
    <source>
        <dbReference type="ARBA" id="ARBA00023295"/>
    </source>
</evidence>
<evidence type="ECO:0000256" key="4">
    <source>
        <dbReference type="ARBA" id="ARBA00022729"/>
    </source>
</evidence>
<dbReference type="Gene3D" id="3.20.20.70">
    <property type="entry name" value="Aldolase class I"/>
    <property type="match status" value="1"/>
</dbReference>
<dbReference type="Proteomes" id="UP000008783">
    <property type="component" value="Unassembled WGS sequence"/>
</dbReference>
<dbReference type="GO" id="GO:0004557">
    <property type="term" value="F:alpha-galactosidase activity"/>
    <property type="evidence" value="ECO:0007669"/>
    <property type="project" value="UniProtKB-EC"/>
</dbReference>
<dbReference type="PANTHER" id="PTHR11452">
    <property type="entry name" value="ALPHA-GALACTOSIDASE/ALPHA-N-ACETYLGALACTOSAMINIDASE"/>
    <property type="match status" value="1"/>
</dbReference>
<organism evidence="9 10">
    <name type="scientific">Puccinia graminis f. sp. tritici (strain CRL 75-36-700-3 / race SCCL)</name>
    <name type="common">Black stem rust fungus</name>
    <dbReference type="NCBI Taxonomy" id="418459"/>
    <lineage>
        <taxon>Eukaryota</taxon>
        <taxon>Fungi</taxon>
        <taxon>Dikarya</taxon>
        <taxon>Basidiomycota</taxon>
        <taxon>Pucciniomycotina</taxon>
        <taxon>Pucciniomycetes</taxon>
        <taxon>Pucciniales</taxon>
        <taxon>Pucciniaceae</taxon>
        <taxon>Puccinia</taxon>
    </lineage>
</organism>
<dbReference type="CDD" id="cd14792">
    <property type="entry name" value="GH27"/>
    <property type="match status" value="1"/>
</dbReference>
<feature type="signal peptide" evidence="7">
    <location>
        <begin position="1"/>
        <end position="20"/>
    </location>
</feature>
<dbReference type="STRING" id="418459.E3KGY6"/>
<evidence type="ECO:0000256" key="5">
    <source>
        <dbReference type="ARBA" id="ARBA00022801"/>
    </source>
</evidence>
<dbReference type="EC" id="3.2.1.22" evidence="3"/>
<dbReference type="GeneID" id="10532245"/>
<dbReference type="InterPro" id="IPR002241">
    <property type="entry name" value="Glyco_hydro_27"/>
</dbReference>
<evidence type="ECO:0000256" key="1">
    <source>
        <dbReference type="ARBA" id="ARBA00001255"/>
    </source>
</evidence>
<dbReference type="SUPFAM" id="SSF51011">
    <property type="entry name" value="Glycosyl hydrolase domain"/>
    <property type="match status" value="1"/>
</dbReference>
<dbReference type="Pfam" id="PF17801">
    <property type="entry name" value="Melibiase_C"/>
    <property type="match status" value="1"/>
</dbReference>
<reference key="1">
    <citation type="submission" date="2007-01" db="EMBL/GenBank/DDBJ databases">
        <title>The Genome Sequence of Puccinia graminis f. sp. tritici Strain CRL 75-36-700-3.</title>
        <authorList>
            <consortium name="The Broad Institute Genome Sequencing Platform"/>
            <person name="Birren B."/>
            <person name="Lander E."/>
            <person name="Galagan J."/>
            <person name="Nusbaum C."/>
            <person name="Devon K."/>
            <person name="Cuomo C."/>
            <person name="Jaffe D."/>
            <person name="Butler J."/>
            <person name="Alvarez P."/>
            <person name="Gnerre S."/>
            <person name="Grabherr M."/>
            <person name="Mauceli E."/>
            <person name="Brockman W."/>
            <person name="Young S."/>
            <person name="LaButti K."/>
            <person name="Sykes S."/>
            <person name="DeCaprio D."/>
            <person name="Crawford M."/>
            <person name="Koehrsen M."/>
            <person name="Engels R."/>
            <person name="Montgomery P."/>
            <person name="Pearson M."/>
            <person name="Howarth C."/>
            <person name="Larson L."/>
            <person name="White J."/>
            <person name="Zeng Q."/>
            <person name="Kodira C."/>
            <person name="Yandava C."/>
            <person name="Alvarado L."/>
            <person name="O'Leary S."/>
            <person name="Szabo L."/>
            <person name="Dean R."/>
            <person name="Schein J."/>
        </authorList>
    </citation>
    <scope>NUCLEOTIDE SEQUENCE</scope>
    <source>
        <strain>CRL 75-36-700-3</strain>
    </source>
</reference>
<dbReference type="InParanoid" id="E3KGY6"/>
<protein>
    <recommendedName>
        <fullName evidence="3">alpha-galactosidase</fullName>
        <ecNumber evidence="3">3.2.1.22</ecNumber>
    </recommendedName>
</protein>
<evidence type="ECO:0000259" key="8">
    <source>
        <dbReference type="Pfam" id="PF17801"/>
    </source>
</evidence>
<dbReference type="RefSeq" id="XP_003327980.1">
    <property type="nucleotide sequence ID" value="XM_003327932.2"/>
</dbReference>
<evidence type="ECO:0000256" key="7">
    <source>
        <dbReference type="SAM" id="SignalP"/>
    </source>
</evidence>
<comment type="catalytic activity">
    <reaction evidence="1">
        <text>Hydrolysis of terminal, non-reducing alpha-D-galactose residues in alpha-D-galactosides, including galactose oligosaccharides, galactomannans and galactolipids.</text>
        <dbReference type="EC" id="3.2.1.22"/>
    </reaction>
</comment>
<dbReference type="KEGG" id="pgr:PGTG_08747"/>
<dbReference type="VEuPathDB" id="FungiDB:PGTG_08747"/>
<dbReference type="Pfam" id="PF16499">
    <property type="entry name" value="Melibiase_2"/>
    <property type="match status" value="1"/>
</dbReference>
<sequence length="597" mass="68806">MKVRLTVISTLLLITNKNQANIHQEPQLILNSNQQQDFVDDRPPGTYLGWSSWSLQAYRGEGYGFYWLTERNVKAQADILSKEFSEFGYDRINLDSGWQDAELDEYGRTVLNTQTFPNGIHHLQSYLAQRNLKLGLYYLPGIDSRAVQNQYPVMNTEYTADQIIQCPIIHHPPGRKRRTNCQRPMANAFNAGYPLNYSHPGSQMYINSVVDGLYSWNVSFVKLDALVPGSSFDPADYTKCDTRADLAAWRRAIDSRYEEEWKHVGRERIWLVASWAIPTIEGPTMDLNADSWRVEQDIEAYGERMTTFDRVIRNIKTAALWTSVEKNRAWRGLIDLDSLLVSDMTYEESKSTVTLWAVLGSPFYLGDDLTKLPESRKALVKNVEVLEVARLASWNPARLERFNQTRLEIARTKWQSGTQVNIEDCKKLVEKRRMVVGLSLHQTVDPILDLNRCLESQISHSRSLPISHTPASSHLDTPERSEWSLQFWVLEHQDGVLFLAIVNAGAQNMFDLPVEVEIKLSELERFQGTWSPSKENEEERWYLVRDLWKRETLGMVSFEGKMKLKLDVHDSVLFRFTPIGSDDHSQHHHPLVSELSL</sequence>
<dbReference type="eggNOG" id="KOG2366">
    <property type="taxonomic scope" value="Eukaryota"/>
</dbReference>
<evidence type="ECO:0000313" key="10">
    <source>
        <dbReference type="Proteomes" id="UP000008783"/>
    </source>
</evidence>
<keyword evidence="4 7" id="KW-0732">Signal</keyword>
<dbReference type="OrthoDB" id="5795902at2759"/>
<evidence type="ECO:0000256" key="3">
    <source>
        <dbReference type="ARBA" id="ARBA00012755"/>
    </source>
</evidence>
<dbReference type="HOGENOM" id="CLU_032238_0_0_1"/>
<name>E3KGY6_PUCGT</name>
<dbReference type="SUPFAM" id="SSF51445">
    <property type="entry name" value="(Trans)glycosidases"/>
    <property type="match status" value="1"/>
</dbReference>
<proteinExistence type="inferred from homology"/>
<dbReference type="FunFam" id="2.60.40.1180:FF:000097">
    <property type="entry name" value="Alpha-galactosidase 3"/>
    <property type="match status" value="1"/>
</dbReference>
<dbReference type="InterPro" id="IPR017853">
    <property type="entry name" value="GH"/>
</dbReference>
<dbReference type="FunFam" id="3.20.20.70:FF:000400">
    <property type="entry name" value="Uncharacterized protein"/>
    <property type="match status" value="1"/>
</dbReference>
<keyword evidence="10" id="KW-1185">Reference proteome</keyword>
<feature type="chain" id="PRO_5003173383" description="alpha-galactosidase" evidence="7">
    <location>
        <begin position="21"/>
        <end position="597"/>
    </location>
</feature>
<evidence type="ECO:0000313" key="9">
    <source>
        <dbReference type="EMBL" id="EFP83561.1"/>
    </source>
</evidence>
<dbReference type="AlphaFoldDB" id="E3KGY6"/>
<dbReference type="EMBL" id="DS178286">
    <property type="protein sequence ID" value="EFP83561.1"/>
    <property type="molecule type" value="Genomic_DNA"/>
</dbReference>
<accession>E3KGY6</accession>
<dbReference type="GO" id="GO:0005975">
    <property type="term" value="P:carbohydrate metabolic process"/>
    <property type="evidence" value="ECO:0007669"/>
    <property type="project" value="InterPro"/>
</dbReference>
<keyword evidence="5" id="KW-0378">Hydrolase</keyword>
<reference evidence="10" key="2">
    <citation type="journal article" date="2011" name="Proc. Natl. Acad. Sci. U.S.A.">
        <title>Obligate biotrophy features unraveled by the genomic analysis of rust fungi.</title>
        <authorList>
            <person name="Duplessis S."/>
            <person name="Cuomo C.A."/>
            <person name="Lin Y.-C."/>
            <person name="Aerts A."/>
            <person name="Tisserant E."/>
            <person name="Veneault-Fourrey C."/>
            <person name="Joly D.L."/>
            <person name="Hacquard S."/>
            <person name="Amselem J."/>
            <person name="Cantarel B.L."/>
            <person name="Chiu R."/>
            <person name="Coutinho P.M."/>
            <person name="Feau N."/>
            <person name="Field M."/>
            <person name="Frey P."/>
            <person name="Gelhaye E."/>
            <person name="Goldberg J."/>
            <person name="Grabherr M.G."/>
            <person name="Kodira C.D."/>
            <person name="Kohler A."/>
            <person name="Kuees U."/>
            <person name="Lindquist E.A."/>
            <person name="Lucas S.M."/>
            <person name="Mago R."/>
            <person name="Mauceli E."/>
            <person name="Morin E."/>
            <person name="Murat C."/>
            <person name="Pangilinan J.L."/>
            <person name="Park R."/>
            <person name="Pearson M."/>
            <person name="Quesneville H."/>
            <person name="Rouhier N."/>
            <person name="Sakthikumar S."/>
            <person name="Salamov A.A."/>
            <person name="Schmutz J."/>
            <person name="Selles B."/>
            <person name="Shapiro H."/>
            <person name="Tanguay P."/>
            <person name="Tuskan G.A."/>
            <person name="Henrissat B."/>
            <person name="Van de Peer Y."/>
            <person name="Rouze P."/>
            <person name="Ellis J.G."/>
            <person name="Dodds P.N."/>
            <person name="Schein J.E."/>
            <person name="Zhong S."/>
            <person name="Hamelin R.C."/>
            <person name="Grigoriev I.V."/>
            <person name="Szabo L.J."/>
            <person name="Martin F."/>
        </authorList>
    </citation>
    <scope>NUCLEOTIDE SEQUENCE [LARGE SCALE GENOMIC DNA]</scope>
    <source>
        <strain evidence="10">CRL 75-36-700-3 / race SCCL</strain>
    </source>
</reference>
<keyword evidence="6" id="KW-0326">Glycosidase</keyword>